<protein>
    <submittedName>
        <fullName evidence="2">CAIB/BAIF family protein</fullName>
    </submittedName>
</protein>
<feature type="compositionally biased region" description="Basic and acidic residues" evidence="1">
    <location>
        <begin position="263"/>
        <end position="275"/>
    </location>
</feature>
<name>A0A6J4H417_9PROT</name>
<feature type="region of interest" description="Disordered" evidence="1">
    <location>
        <begin position="1"/>
        <end position="235"/>
    </location>
</feature>
<feature type="compositionally biased region" description="Low complexity" evidence="1">
    <location>
        <begin position="117"/>
        <end position="130"/>
    </location>
</feature>
<evidence type="ECO:0000256" key="1">
    <source>
        <dbReference type="SAM" id="MobiDB-lite"/>
    </source>
</evidence>
<feature type="non-terminal residue" evidence="2">
    <location>
        <position position="422"/>
    </location>
</feature>
<feature type="compositionally biased region" description="Basic and acidic residues" evidence="1">
    <location>
        <begin position="77"/>
        <end position="88"/>
    </location>
</feature>
<proteinExistence type="predicted"/>
<dbReference type="AlphaFoldDB" id="A0A6J4H417"/>
<sequence length="422" mass="44898">ERRRRPPPQSVRTRRRRRAPGRARGGPFAPGRRQHADQGAGRPRRGGGEGGAAGRRHAPRVAHARRVHHLEGAGAEQAERVPRPPERGGRRRGPALGAGRGDAGGELPARRAGSDGPGPRRAAGGQPAPRRGAHQRLGTGRPVPAQARLRHPGGGLLRLRRAERLQRPRTGAAAHVHGGRLRRPLRRRRGHDRAAARGGRGRRAGDRPVLVRPDLHHDGTADGELAADGAGEAAHRQPLHQLGAAQRLPHRRRRLGLPLGFHPGDDGEAAPRDRATGAGVRPALPHQRRPASARGGAGRDHRRLHRRAEPRRNPGALRPGRRDHRSGDGRGAAGPGPLRRGARGAGGGAGRGHARRLAAHARRRAAPERHAGRPGAAGAPARRTQRRGARTAARPRRAGPAARRGRRARRAARSAGGTRGAV</sequence>
<feature type="compositionally biased region" description="Basic residues" evidence="1">
    <location>
        <begin position="383"/>
        <end position="412"/>
    </location>
</feature>
<feature type="compositionally biased region" description="Low complexity" evidence="1">
    <location>
        <begin position="373"/>
        <end position="382"/>
    </location>
</feature>
<feature type="compositionally biased region" description="Basic residues" evidence="1">
    <location>
        <begin position="1"/>
        <end position="21"/>
    </location>
</feature>
<feature type="non-terminal residue" evidence="2">
    <location>
        <position position="1"/>
    </location>
</feature>
<dbReference type="EMBL" id="CADCTG010000020">
    <property type="protein sequence ID" value="CAA9212263.1"/>
    <property type="molecule type" value="Genomic_DNA"/>
</dbReference>
<organism evidence="2">
    <name type="scientific">uncultured Acetobacteraceae bacterium</name>
    <dbReference type="NCBI Taxonomy" id="169975"/>
    <lineage>
        <taxon>Bacteria</taxon>
        <taxon>Pseudomonadati</taxon>
        <taxon>Pseudomonadota</taxon>
        <taxon>Alphaproteobacteria</taxon>
        <taxon>Acetobacterales</taxon>
        <taxon>Acetobacteraceae</taxon>
        <taxon>environmental samples</taxon>
    </lineage>
</organism>
<feature type="compositionally biased region" description="Low complexity" evidence="1">
    <location>
        <begin position="222"/>
        <end position="232"/>
    </location>
</feature>
<feature type="compositionally biased region" description="Basic residues" evidence="1">
    <location>
        <begin position="177"/>
        <end position="191"/>
    </location>
</feature>
<feature type="compositionally biased region" description="Basic residues" evidence="1">
    <location>
        <begin position="54"/>
        <end position="68"/>
    </location>
</feature>
<feature type="compositionally biased region" description="Basic residues" evidence="1">
    <location>
        <begin position="300"/>
        <end position="309"/>
    </location>
</feature>
<accession>A0A6J4H417</accession>
<feature type="compositionally biased region" description="Basic residues" evidence="1">
    <location>
        <begin position="352"/>
        <end position="364"/>
    </location>
</feature>
<reference evidence="2" key="1">
    <citation type="submission" date="2020-02" db="EMBL/GenBank/DDBJ databases">
        <authorList>
            <person name="Meier V. D."/>
        </authorList>
    </citation>
    <scope>NUCLEOTIDE SEQUENCE</scope>
    <source>
        <strain evidence="2">AVDCRST_MAG08</strain>
    </source>
</reference>
<feature type="region of interest" description="Disordered" evidence="1">
    <location>
        <begin position="255"/>
        <end position="422"/>
    </location>
</feature>
<gene>
    <name evidence="2" type="ORF">AVDCRST_MAG08-180</name>
</gene>
<evidence type="ECO:0000313" key="2">
    <source>
        <dbReference type="EMBL" id="CAA9212263.1"/>
    </source>
</evidence>